<reference evidence="2" key="1">
    <citation type="journal article" date="2019" name="Int. J. Syst. Evol. Microbiol.">
        <title>The Global Catalogue of Microorganisms (GCM) 10K type strain sequencing project: providing services to taxonomists for standard genome sequencing and annotation.</title>
        <authorList>
            <consortium name="The Broad Institute Genomics Platform"/>
            <consortium name="The Broad Institute Genome Sequencing Center for Infectious Disease"/>
            <person name="Wu L."/>
            <person name="Ma J."/>
        </authorList>
    </citation>
    <scope>NUCLEOTIDE SEQUENCE [LARGE SCALE GENOMIC DNA]</scope>
    <source>
        <strain evidence="2">JCM 31696</strain>
    </source>
</reference>
<comment type="caution">
    <text evidence="1">The sequence shown here is derived from an EMBL/GenBank/DDBJ whole genome shotgun (WGS) entry which is preliminary data.</text>
</comment>
<organism evidence="1 2">
    <name type="scientific">Actinomadura adrarensis</name>
    <dbReference type="NCBI Taxonomy" id="1819600"/>
    <lineage>
        <taxon>Bacteria</taxon>
        <taxon>Bacillati</taxon>
        <taxon>Actinomycetota</taxon>
        <taxon>Actinomycetes</taxon>
        <taxon>Streptosporangiales</taxon>
        <taxon>Thermomonosporaceae</taxon>
        <taxon>Actinomadura</taxon>
    </lineage>
</organism>
<dbReference type="Gene3D" id="3.60.20.10">
    <property type="entry name" value="Glutamine Phosphoribosylpyrophosphate, subunit 1, domain 1"/>
    <property type="match status" value="1"/>
</dbReference>
<dbReference type="SUPFAM" id="SSF56235">
    <property type="entry name" value="N-terminal nucleophile aminohydrolases (Ntn hydrolases)"/>
    <property type="match status" value="1"/>
</dbReference>
<evidence type="ECO:0000313" key="1">
    <source>
        <dbReference type="EMBL" id="MFD0852524.1"/>
    </source>
</evidence>
<dbReference type="Pfam" id="PF01804">
    <property type="entry name" value="Penicil_amidase"/>
    <property type="match status" value="1"/>
</dbReference>
<dbReference type="InterPro" id="IPR002692">
    <property type="entry name" value="S45"/>
</dbReference>
<dbReference type="PANTHER" id="PTHR34218:SF4">
    <property type="entry name" value="ACYL-HOMOSERINE LACTONE ACYLASE QUIP"/>
    <property type="match status" value="1"/>
</dbReference>
<dbReference type="Proteomes" id="UP001597083">
    <property type="component" value="Unassembled WGS sequence"/>
</dbReference>
<accession>A0ABW3CDF8</accession>
<protein>
    <submittedName>
        <fullName evidence="1">Penicillin acylase family protein</fullName>
    </submittedName>
</protein>
<dbReference type="PANTHER" id="PTHR34218">
    <property type="entry name" value="PEPTIDASE S45 PENICILLIN AMIDASE"/>
    <property type="match status" value="1"/>
</dbReference>
<keyword evidence="2" id="KW-1185">Reference proteome</keyword>
<sequence length="172" mass="19077">SLLDRPADPWWDDVRTTGAKETRDDMLRHAIKAAGDELREKLGDETSGWKWGDLHTLDLTNETFGTSGIAPIEWLFNRGPLKLSGGTAIVNATGWDAQEGYEVSWVPSMRMIVDLGDLDRSRWINLTGASGHAFHDNYSDQAGLWAVGKTIPMRSRPESVRKAAKDTLTLTP</sequence>
<proteinExistence type="predicted"/>
<gene>
    <name evidence="1" type="ORF">ACFQ07_09835</name>
</gene>
<dbReference type="EMBL" id="JBHTIR010001418">
    <property type="protein sequence ID" value="MFD0852524.1"/>
    <property type="molecule type" value="Genomic_DNA"/>
</dbReference>
<dbReference type="InterPro" id="IPR043147">
    <property type="entry name" value="Penicillin_amidase_A-knob"/>
</dbReference>
<feature type="non-terminal residue" evidence="1">
    <location>
        <position position="1"/>
    </location>
</feature>
<dbReference type="Gene3D" id="1.10.1400.10">
    <property type="match status" value="1"/>
</dbReference>
<name>A0ABW3CDF8_9ACTN</name>
<dbReference type="InterPro" id="IPR029055">
    <property type="entry name" value="Ntn_hydrolases_N"/>
</dbReference>
<evidence type="ECO:0000313" key="2">
    <source>
        <dbReference type="Proteomes" id="UP001597083"/>
    </source>
</evidence>